<organism evidence="2 3">
    <name type="scientific">Thermoflavimicrobium dichotomicum</name>
    <dbReference type="NCBI Taxonomy" id="46223"/>
    <lineage>
        <taxon>Bacteria</taxon>
        <taxon>Bacillati</taxon>
        <taxon>Bacillota</taxon>
        <taxon>Bacilli</taxon>
        <taxon>Bacillales</taxon>
        <taxon>Thermoactinomycetaceae</taxon>
        <taxon>Thermoflavimicrobium</taxon>
    </lineage>
</organism>
<reference evidence="2 3" key="1">
    <citation type="submission" date="2016-10" db="EMBL/GenBank/DDBJ databases">
        <authorList>
            <person name="de Groot N.N."/>
        </authorList>
    </citation>
    <scope>NUCLEOTIDE SEQUENCE [LARGE SCALE GENOMIC DNA]</scope>
    <source>
        <strain evidence="2 3">DSM 44778</strain>
    </source>
</reference>
<protein>
    <submittedName>
        <fullName evidence="2">Uncharacterized protein</fullName>
    </submittedName>
</protein>
<dbReference type="RefSeq" id="WP_139203286.1">
    <property type="nucleotide sequence ID" value="NZ_FORR01000005.1"/>
</dbReference>
<evidence type="ECO:0000313" key="3">
    <source>
        <dbReference type="Proteomes" id="UP000199545"/>
    </source>
</evidence>
<dbReference type="OrthoDB" id="2623173at2"/>
<evidence type="ECO:0000256" key="1">
    <source>
        <dbReference type="SAM" id="Coils"/>
    </source>
</evidence>
<dbReference type="AlphaFoldDB" id="A0A1I3PCI8"/>
<feature type="coiled-coil region" evidence="1">
    <location>
        <begin position="6"/>
        <end position="40"/>
    </location>
</feature>
<name>A0A1I3PCI8_9BACL</name>
<keyword evidence="1" id="KW-0175">Coiled coil</keyword>
<gene>
    <name evidence="2" type="ORF">SAMN05421852_105164</name>
</gene>
<keyword evidence="3" id="KW-1185">Reference proteome</keyword>
<dbReference type="EMBL" id="FORR01000005">
    <property type="protein sequence ID" value="SFJ18756.1"/>
    <property type="molecule type" value="Genomic_DNA"/>
</dbReference>
<accession>A0A1I3PCI8</accession>
<dbReference type="Proteomes" id="UP000199545">
    <property type="component" value="Unassembled WGS sequence"/>
</dbReference>
<proteinExistence type="predicted"/>
<sequence length="76" mass="8478">MSDQVLQQILNELQKLNDQVSNMESSLKSLKEDMAVVKQAVLETAEKVDKQEASLAALALRSIEHESAINKLRQAK</sequence>
<evidence type="ECO:0000313" key="2">
    <source>
        <dbReference type="EMBL" id="SFJ18756.1"/>
    </source>
</evidence>